<dbReference type="InterPro" id="IPR024370">
    <property type="entry name" value="PBP_domain"/>
</dbReference>
<evidence type="ECO:0000256" key="2">
    <source>
        <dbReference type="SAM" id="SignalP"/>
    </source>
</evidence>
<dbReference type="Gene3D" id="3.40.190.10">
    <property type="entry name" value="Periplasmic binding protein-like II"/>
    <property type="match status" value="2"/>
</dbReference>
<reference evidence="4 5" key="1">
    <citation type="submission" date="2019-11" db="EMBL/GenBank/DDBJ databases">
        <title>Comparative genomics of hydrocarbon-degrading Desulfosarcina strains.</title>
        <authorList>
            <person name="Watanabe M."/>
            <person name="Kojima H."/>
            <person name="Fukui M."/>
        </authorList>
    </citation>
    <scope>NUCLEOTIDE SEQUENCE [LARGE SCALE GENOMIC DNA]</scope>
    <source>
        <strain evidence="4 5">28bB2T</strain>
    </source>
</reference>
<feature type="signal peptide" evidence="2">
    <location>
        <begin position="1"/>
        <end position="27"/>
    </location>
</feature>
<feature type="domain" description="PBP" evidence="3">
    <location>
        <begin position="35"/>
        <end position="264"/>
    </location>
</feature>
<dbReference type="InterPro" id="IPR050811">
    <property type="entry name" value="Phosphate_ABC_transporter"/>
</dbReference>
<evidence type="ECO:0000313" key="5">
    <source>
        <dbReference type="Proteomes" id="UP000425960"/>
    </source>
</evidence>
<name>A0A5K7ZVC2_9BACT</name>
<dbReference type="KEGG" id="dov:DSCO28_47140"/>
<dbReference type="SUPFAM" id="SSF53850">
    <property type="entry name" value="Periplasmic binding protein-like II"/>
    <property type="match status" value="1"/>
</dbReference>
<dbReference type="AlphaFoldDB" id="A0A5K7ZVC2"/>
<protein>
    <submittedName>
        <fullName evidence="4">Phosphate ABC transporter substrate-binding protein</fullName>
    </submittedName>
</protein>
<evidence type="ECO:0000313" key="4">
    <source>
        <dbReference type="EMBL" id="BBO84148.1"/>
    </source>
</evidence>
<evidence type="ECO:0000256" key="1">
    <source>
        <dbReference type="ARBA" id="ARBA00022729"/>
    </source>
</evidence>
<dbReference type="PANTHER" id="PTHR30570:SF1">
    <property type="entry name" value="PHOSPHATE-BINDING PROTEIN PSTS"/>
    <property type="match status" value="1"/>
</dbReference>
<gene>
    <name evidence="4" type="ORF">DSCO28_47140</name>
</gene>
<dbReference type="EMBL" id="AP021876">
    <property type="protein sequence ID" value="BBO84148.1"/>
    <property type="molecule type" value="Genomic_DNA"/>
</dbReference>
<evidence type="ECO:0000259" key="3">
    <source>
        <dbReference type="Pfam" id="PF12849"/>
    </source>
</evidence>
<dbReference type="PANTHER" id="PTHR30570">
    <property type="entry name" value="PERIPLASMIC PHOSPHATE BINDING COMPONENT OF PHOSPHATE ABC TRANSPORTER"/>
    <property type="match status" value="1"/>
</dbReference>
<keyword evidence="1 2" id="KW-0732">Signal</keyword>
<dbReference type="Pfam" id="PF12849">
    <property type="entry name" value="PBP_like_2"/>
    <property type="match status" value="1"/>
</dbReference>
<dbReference type="RefSeq" id="WP_197910313.1">
    <property type="nucleotide sequence ID" value="NZ_AP021876.1"/>
</dbReference>
<accession>A0A5K7ZVC2</accession>
<dbReference type="CDD" id="cd13653">
    <property type="entry name" value="PBP2_phosphate_like_1"/>
    <property type="match status" value="1"/>
</dbReference>
<dbReference type="Proteomes" id="UP000425960">
    <property type="component" value="Chromosome"/>
</dbReference>
<sequence length="279" mass="29101">MSQRNRWFDWAMALVILVATGFSPAMADDLAPFAGQAGRVAISGGTAHIPVMKEAAKQIMQHYPDIQITVAGGGSGVGIKQVGEGLVEIGNSGRKPTDEEIAKYGLTMFKWAVDGVGVVVNPKNPVTALTKAQAKAIFSGQIGNWKALGGPDKTINLYTRDEASGTRAVFWKKAIDKGPISSSANVVVSNGAMKSAVAGDPYGIGYVSVGHIDASVTPVALDGMTPTLETVKSGAYPVSRGLYSNTKGKPTGLTRIFIDFLFSPTGQAIAAEKGFVAVK</sequence>
<organism evidence="4 5">
    <name type="scientific">Desulfosarcina ovata subsp. sediminis</name>
    <dbReference type="NCBI Taxonomy" id="885957"/>
    <lineage>
        <taxon>Bacteria</taxon>
        <taxon>Pseudomonadati</taxon>
        <taxon>Thermodesulfobacteriota</taxon>
        <taxon>Desulfobacteria</taxon>
        <taxon>Desulfobacterales</taxon>
        <taxon>Desulfosarcinaceae</taxon>
        <taxon>Desulfosarcina</taxon>
    </lineage>
</organism>
<feature type="chain" id="PRO_5024399703" evidence="2">
    <location>
        <begin position="28"/>
        <end position="279"/>
    </location>
</feature>
<proteinExistence type="predicted"/>